<comment type="caution">
    <text evidence="1">The sequence shown here is derived from an EMBL/GenBank/DDBJ whole genome shotgun (WGS) entry which is preliminary data.</text>
</comment>
<reference evidence="1 2" key="1">
    <citation type="submission" date="2015-08" db="EMBL/GenBank/DDBJ databases">
        <title>Draft Genome Sequences of 11 Lactococcus lactis subspecies cremoris strains.</title>
        <authorList>
            <person name="Wels M."/>
            <person name="Backus L."/>
            <person name="Boekhorst J."/>
            <person name="Dijkstra A."/>
            <person name="Beerthuizen M."/>
            <person name="Siezen R."/>
            <person name="Bachmann H."/>
            <person name="Van Hijum S."/>
        </authorList>
    </citation>
    <scope>NUCLEOTIDE SEQUENCE [LARGE SCALE GENOMIC DNA]</scope>
    <source>
        <strain evidence="1 2">KW10</strain>
    </source>
</reference>
<evidence type="ECO:0000313" key="1">
    <source>
        <dbReference type="EMBL" id="KZK04835.1"/>
    </source>
</evidence>
<name>A0A166ISW0_LACLC</name>
<gene>
    <name evidence="1" type="ORF">AB996_2188</name>
</gene>
<dbReference type="AlphaFoldDB" id="A0A166ISW0"/>
<accession>A0A166ISW0</accession>
<dbReference type="EMBL" id="LIYF01000044">
    <property type="protein sequence ID" value="KZK04835.1"/>
    <property type="molecule type" value="Genomic_DNA"/>
</dbReference>
<dbReference type="Proteomes" id="UP000076519">
    <property type="component" value="Unassembled WGS sequence"/>
</dbReference>
<proteinExistence type="predicted"/>
<dbReference type="PATRIC" id="fig|1359.32.peg.855"/>
<organism evidence="1 2">
    <name type="scientific">Lactococcus lactis subsp. cremoris</name>
    <name type="common">Streptococcus cremoris</name>
    <dbReference type="NCBI Taxonomy" id="1359"/>
    <lineage>
        <taxon>Bacteria</taxon>
        <taxon>Bacillati</taxon>
        <taxon>Bacillota</taxon>
        <taxon>Bacilli</taxon>
        <taxon>Lactobacillales</taxon>
        <taxon>Streptococcaceae</taxon>
        <taxon>Lactococcus</taxon>
    </lineage>
</organism>
<evidence type="ECO:0000313" key="2">
    <source>
        <dbReference type="Proteomes" id="UP000076519"/>
    </source>
</evidence>
<protein>
    <submittedName>
        <fullName evidence="1">Uncharacterized protein</fullName>
    </submittedName>
</protein>
<dbReference type="RefSeq" id="WP_063282361.1">
    <property type="nucleotide sequence ID" value="NZ_LIYF01000044.1"/>
</dbReference>
<sequence>MAEILSNHALKEYVINNFLEEILLEFPMLTAYIQNDQIASVTFANSPRDGWNIFSEKEEYYLVDSEHGIKTIYERTQSLNEIINLALSRIISDFAYYLAWKDVKYPINNENGAITRLNHDANKLEKYLWTRVKTLKGEK</sequence>